<name>A0ABQ7NM26_BRACM</name>
<dbReference type="Proteomes" id="UP000823674">
    <property type="component" value="Chromosome A02"/>
</dbReference>
<evidence type="ECO:0008006" key="3">
    <source>
        <dbReference type="Google" id="ProtNLM"/>
    </source>
</evidence>
<dbReference type="Gene3D" id="1.25.40.10">
    <property type="entry name" value="Tetratricopeptide repeat domain"/>
    <property type="match status" value="1"/>
</dbReference>
<comment type="caution">
    <text evidence="1">The sequence shown here is derived from an EMBL/GenBank/DDBJ whole genome shotgun (WGS) entry which is preliminary data.</text>
</comment>
<gene>
    <name evidence="1" type="primary">A02g511720.1_BraROA</name>
    <name evidence="1" type="ORF">IGI04_008174</name>
</gene>
<dbReference type="EMBL" id="JADBGQ010000002">
    <property type="protein sequence ID" value="KAG5411855.1"/>
    <property type="molecule type" value="Genomic_DNA"/>
</dbReference>
<sequence length="99" mass="11340">MSSQKLGSWEKAVKLLYEMEGSGIVAVWTSSYNLVIKKSRQSEVALRVYEHIVGRECKADTSTYLSLVRSCVWDEVKGILKKVEPDVSLYNRGYTWDVF</sequence>
<keyword evidence="2" id="KW-1185">Reference proteome</keyword>
<protein>
    <recommendedName>
        <fullName evidence="3">Pentatricopeptide repeat-containing protein</fullName>
    </recommendedName>
</protein>
<proteinExistence type="predicted"/>
<evidence type="ECO:0000313" key="1">
    <source>
        <dbReference type="EMBL" id="KAG5411855.1"/>
    </source>
</evidence>
<accession>A0ABQ7NM26</accession>
<evidence type="ECO:0000313" key="2">
    <source>
        <dbReference type="Proteomes" id="UP000823674"/>
    </source>
</evidence>
<dbReference type="InterPro" id="IPR011990">
    <property type="entry name" value="TPR-like_helical_dom_sf"/>
</dbReference>
<organism evidence="1 2">
    <name type="scientific">Brassica rapa subsp. trilocularis</name>
    <dbReference type="NCBI Taxonomy" id="1813537"/>
    <lineage>
        <taxon>Eukaryota</taxon>
        <taxon>Viridiplantae</taxon>
        <taxon>Streptophyta</taxon>
        <taxon>Embryophyta</taxon>
        <taxon>Tracheophyta</taxon>
        <taxon>Spermatophyta</taxon>
        <taxon>Magnoliopsida</taxon>
        <taxon>eudicotyledons</taxon>
        <taxon>Gunneridae</taxon>
        <taxon>Pentapetalae</taxon>
        <taxon>rosids</taxon>
        <taxon>malvids</taxon>
        <taxon>Brassicales</taxon>
        <taxon>Brassicaceae</taxon>
        <taxon>Brassiceae</taxon>
        <taxon>Brassica</taxon>
    </lineage>
</organism>
<reference evidence="1 2" key="1">
    <citation type="submission" date="2021-03" db="EMBL/GenBank/DDBJ databases">
        <authorList>
            <person name="King G.J."/>
            <person name="Bancroft I."/>
            <person name="Baten A."/>
            <person name="Bloomfield J."/>
            <person name="Borpatragohain P."/>
            <person name="He Z."/>
            <person name="Irish N."/>
            <person name="Irwin J."/>
            <person name="Liu K."/>
            <person name="Mauleon R.P."/>
            <person name="Moore J."/>
            <person name="Morris R."/>
            <person name="Ostergaard L."/>
            <person name="Wang B."/>
            <person name="Wells R."/>
        </authorList>
    </citation>
    <scope>NUCLEOTIDE SEQUENCE [LARGE SCALE GENOMIC DNA]</scope>
    <source>
        <strain evidence="1">R-o-18</strain>
        <tissue evidence="1">Leaf</tissue>
    </source>
</reference>